<dbReference type="InterPro" id="IPR009057">
    <property type="entry name" value="Homeodomain-like_sf"/>
</dbReference>
<dbReference type="InterPro" id="IPR025944">
    <property type="entry name" value="Sigma_54_int_dom_CS"/>
</dbReference>
<evidence type="ECO:0000259" key="6">
    <source>
        <dbReference type="PROSITE" id="PS50045"/>
    </source>
</evidence>
<dbReference type="PRINTS" id="PR01590">
    <property type="entry name" value="HTHFIS"/>
</dbReference>
<dbReference type="Pfam" id="PF00158">
    <property type="entry name" value="Sigma54_activat"/>
    <property type="match status" value="1"/>
</dbReference>
<accession>A0A0D0GVR9</accession>
<dbReference type="PROSITE" id="PS00676">
    <property type="entry name" value="SIGMA54_INTERACT_2"/>
    <property type="match status" value="1"/>
</dbReference>
<dbReference type="Pfam" id="PF02954">
    <property type="entry name" value="HTH_8"/>
    <property type="match status" value="1"/>
</dbReference>
<dbReference type="EMBL" id="JXRA01000011">
    <property type="protein sequence ID" value="KIO78541.1"/>
    <property type="molecule type" value="Genomic_DNA"/>
</dbReference>
<dbReference type="Gene3D" id="3.40.50.300">
    <property type="entry name" value="P-loop containing nucleotide triphosphate hydrolases"/>
    <property type="match status" value="1"/>
</dbReference>
<dbReference type="InterPro" id="IPR027417">
    <property type="entry name" value="P-loop_NTPase"/>
</dbReference>
<evidence type="ECO:0000256" key="5">
    <source>
        <dbReference type="ARBA" id="ARBA00023163"/>
    </source>
</evidence>
<dbReference type="GO" id="GO:0043565">
    <property type="term" value="F:sequence-specific DNA binding"/>
    <property type="evidence" value="ECO:0007669"/>
    <property type="project" value="InterPro"/>
</dbReference>
<name>A0A0D0GVR9_9SPHI</name>
<gene>
    <name evidence="7" type="ORF">TH53_02915</name>
</gene>
<dbReference type="RefSeq" id="WP_041878204.1">
    <property type="nucleotide sequence ID" value="NZ_CP157278.1"/>
</dbReference>
<keyword evidence="1" id="KW-0547">Nucleotide-binding</keyword>
<evidence type="ECO:0000313" key="7">
    <source>
        <dbReference type="EMBL" id="KIO78541.1"/>
    </source>
</evidence>
<dbReference type="GO" id="GO:0005524">
    <property type="term" value="F:ATP binding"/>
    <property type="evidence" value="ECO:0007669"/>
    <property type="project" value="UniProtKB-KW"/>
</dbReference>
<evidence type="ECO:0000256" key="1">
    <source>
        <dbReference type="ARBA" id="ARBA00022741"/>
    </source>
</evidence>
<dbReference type="Gene3D" id="1.10.10.60">
    <property type="entry name" value="Homeodomain-like"/>
    <property type="match status" value="1"/>
</dbReference>
<dbReference type="STRING" id="1503925.TH53_02915"/>
<dbReference type="PROSITE" id="PS00675">
    <property type="entry name" value="SIGMA54_INTERACT_1"/>
    <property type="match status" value="1"/>
</dbReference>
<dbReference type="Gene3D" id="1.10.8.60">
    <property type="match status" value="1"/>
</dbReference>
<dbReference type="PANTHER" id="PTHR32071">
    <property type="entry name" value="TRANSCRIPTIONAL REGULATORY PROTEIN"/>
    <property type="match status" value="1"/>
</dbReference>
<proteinExistence type="predicted"/>
<dbReference type="SMART" id="SM00382">
    <property type="entry name" value="AAA"/>
    <property type="match status" value="1"/>
</dbReference>
<dbReference type="CDD" id="cd00009">
    <property type="entry name" value="AAA"/>
    <property type="match status" value="1"/>
</dbReference>
<dbReference type="OrthoDB" id="9767722at2"/>
<keyword evidence="5" id="KW-0804">Transcription</keyword>
<sequence>MDVQDIKNRFGIIGGSPLLNRAIDIARQVAPTDMSVLITGESGSGKEVFSHIIHQMSTRKHGAFIAVNCGAIPEGTIDSELFGHEKGSFTGAHEARKGYFEVANGGTIFLDEVAELPLGTQARLLRILESGEYLRVGSSKVQKTDVRIIAATNVDVYNRVKSGKFREDLYYRLNTVPLRIPALHERKEDIFLLFRKFSADFSDKYRSPGIHLEPDAIQMLSNYSWPGNVRQLKNIAEQICVLEKDRNVTANALLSYIPNEGGSNLPVALNNGNNKEDFSERDILYKVLFDMKKDMMDLKKLVAEIIQSGGNTSHIMEENPHYINQLYQEVDQTGNTESTFMIKKSPQSTPVDYNYTHDAEEVEESLSLIDKESDLIKKALKKHKGKRKFAAQELGISERTLYRKIKELNLN</sequence>
<comment type="caution">
    <text evidence="7">The sequence shown here is derived from an EMBL/GenBank/DDBJ whole genome shotgun (WGS) entry which is preliminary data.</text>
</comment>
<keyword evidence="2" id="KW-0067">ATP-binding</keyword>
<dbReference type="InterPro" id="IPR058031">
    <property type="entry name" value="AAA_lid_NorR"/>
</dbReference>
<dbReference type="SUPFAM" id="SSF46689">
    <property type="entry name" value="Homeodomain-like"/>
    <property type="match status" value="1"/>
</dbReference>
<dbReference type="InterPro" id="IPR025943">
    <property type="entry name" value="Sigma_54_int_dom_ATP-bd_2"/>
</dbReference>
<dbReference type="InterPro" id="IPR002197">
    <property type="entry name" value="HTH_Fis"/>
</dbReference>
<dbReference type="GO" id="GO:0006355">
    <property type="term" value="P:regulation of DNA-templated transcription"/>
    <property type="evidence" value="ECO:0007669"/>
    <property type="project" value="InterPro"/>
</dbReference>
<evidence type="ECO:0000313" key="8">
    <source>
        <dbReference type="Proteomes" id="UP000032049"/>
    </source>
</evidence>
<dbReference type="InterPro" id="IPR003593">
    <property type="entry name" value="AAA+_ATPase"/>
</dbReference>
<dbReference type="AlphaFoldDB" id="A0A0D0GVR9"/>
<reference evidence="7 8" key="1">
    <citation type="submission" date="2015-01" db="EMBL/GenBank/DDBJ databases">
        <title>Draft genome sequence of Pedobacter sp. NL19 isolated from sludge of an effluent treatment pond in an abandoned uranium mine.</title>
        <authorList>
            <person name="Santos T."/>
            <person name="Caetano T."/>
            <person name="Covas C."/>
            <person name="Cruz A."/>
            <person name="Mendo S."/>
        </authorList>
    </citation>
    <scope>NUCLEOTIDE SEQUENCE [LARGE SCALE GENOMIC DNA]</scope>
    <source>
        <strain evidence="7 8">NL19</strain>
    </source>
</reference>
<dbReference type="PROSITE" id="PS50045">
    <property type="entry name" value="SIGMA54_INTERACT_4"/>
    <property type="match status" value="1"/>
</dbReference>
<dbReference type="Proteomes" id="UP000032049">
    <property type="component" value="Unassembled WGS sequence"/>
</dbReference>
<evidence type="ECO:0000256" key="4">
    <source>
        <dbReference type="ARBA" id="ARBA00023125"/>
    </source>
</evidence>
<keyword evidence="8" id="KW-1185">Reference proteome</keyword>
<dbReference type="PANTHER" id="PTHR32071:SF121">
    <property type="entry name" value="SIGMA L-DEPENDENT TRANSCRIPTIONAL REGULATOR YQIR-RELATED"/>
    <property type="match status" value="1"/>
</dbReference>
<dbReference type="Pfam" id="PF25601">
    <property type="entry name" value="AAA_lid_14"/>
    <property type="match status" value="1"/>
</dbReference>
<dbReference type="InterPro" id="IPR025662">
    <property type="entry name" value="Sigma_54_int_dom_ATP-bd_1"/>
</dbReference>
<dbReference type="SUPFAM" id="SSF52540">
    <property type="entry name" value="P-loop containing nucleoside triphosphate hydrolases"/>
    <property type="match status" value="1"/>
</dbReference>
<dbReference type="PROSITE" id="PS00688">
    <property type="entry name" value="SIGMA54_INTERACT_3"/>
    <property type="match status" value="1"/>
</dbReference>
<evidence type="ECO:0000256" key="2">
    <source>
        <dbReference type="ARBA" id="ARBA00022840"/>
    </source>
</evidence>
<protein>
    <submittedName>
        <fullName evidence="7">ATPase AAA</fullName>
    </submittedName>
</protein>
<keyword evidence="4" id="KW-0238">DNA-binding</keyword>
<organism evidence="7 8">
    <name type="scientific">Pedobacter lusitanus</name>
    <dbReference type="NCBI Taxonomy" id="1503925"/>
    <lineage>
        <taxon>Bacteria</taxon>
        <taxon>Pseudomonadati</taxon>
        <taxon>Bacteroidota</taxon>
        <taxon>Sphingobacteriia</taxon>
        <taxon>Sphingobacteriales</taxon>
        <taxon>Sphingobacteriaceae</taxon>
        <taxon>Pedobacter</taxon>
    </lineage>
</organism>
<evidence type="ECO:0000256" key="3">
    <source>
        <dbReference type="ARBA" id="ARBA00023015"/>
    </source>
</evidence>
<dbReference type="FunFam" id="3.40.50.300:FF:000006">
    <property type="entry name" value="DNA-binding transcriptional regulator NtrC"/>
    <property type="match status" value="1"/>
</dbReference>
<feature type="domain" description="Sigma-54 factor interaction" evidence="6">
    <location>
        <begin position="12"/>
        <end position="241"/>
    </location>
</feature>
<dbReference type="InterPro" id="IPR002078">
    <property type="entry name" value="Sigma_54_int"/>
</dbReference>
<keyword evidence="3" id="KW-0805">Transcription regulation</keyword>